<feature type="compositionally biased region" description="Basic and acidic residues" evidence="1">
    <location>
        <begin position="215"/>
        <end position="228"/>
    </location>
</feature>
<organism evidence="2 3">
    <name type="scientific">Stylonychia lemnae</name>
    <name type="common">Ciliate</name>
    <dbReference type="NCBI Taxonomy" id="5949"/>
    <lineage>
        <taxon>Eukaryota</taxon>
        <taxon>Sar</taxon>
        <taxon>Alveolata</taxon>
        <taxon>Ciliophora</taxon>
        <taxon>Intramacronucleata</taxon>
        <taxon>Spirotrichea</taxon>
        <taxon>Stichotrichia</taxon>
        <taxon>Sporadotrichida</taxon>
        <taxon>Oxytrichidae</taxon>
        <taxon>Stylonychinae</taxon>
        <taxon>Stylonychia</taxon>
    </lineage>
</organism>
<dbReference type="AlphaFoldDB" id="A0A077ZNJ6"/>
<dbReference type="Proteomes" id="UP000039865">
    <property type="component" value="Unassembled WGS sequence"/>
</dbReference>
<reference evidence="2 3" key="1">
    <citation type="submission" date="2014-06" db="EMBL/GenBank/DDBJ databases">
        <authorList>
            <person name="Swart Estienne"/>
        </authorList>
    </citation>
    <scope>NUCLEOTIDE SEQUENCE [LARGE SCALE GENOMIC DNA]</scope>
    <source>
        <strain evidence="2 3">130c</strain>
    </source>
</reference>
<accession>A0A077ZNJ6</accession>
<keyword evidence="3" id="KW-1185">Reference proteome</keyword>
<dbReference type="EMBL" id="CCKQ01000470">
    <property type="protein sequence ID" value="CDW71547.1"/>
    <property type="molecule type" value="Genomic_DNA"/>
</dbReference>
<feature type="region of interest" description="Disordered" evidence="1">
    <location>
        <begin position="160"/>
        <end position="201"/>
    </location>
</feature>
<evidence type="ECO:0000256" key="1">
    <source>
        <dbReference type="SAM" id="MobiDB-lite"/>
    </source>
</evidence>
<evidence type="ECO:0000313" key="3">
    <source>
        <dbReference type="Proteomes" id="UP000039865"/>
    </source>
</evidence>
<feature type="compositionally biased region" description="Basic and acidic residues" evidence="1">
    <location>
        <begin position="260"/>
        <end position="279"/>
    </location>
</feature>
<gene>
    <name evidence="2" type="primary">Contig14968.g15951</name>
    <name evidence="2" type="ORF">STYLEM_493</name>
</gene>
<feature type="region of interest" description="Disordered" evidence="1">
    <location>
        <begin position="214"/>
        <end position="239"/>
    </location>
</feature>
<sequence length="684" mass="79540">METSSIRDESEIISGSNIEFLENHQVGKLVNTALGQHHFIQEAQTLDSLKNQQIEGSEHHQNHSMVKSYESFRPNFNRSKIKLEKCLSLSSRIERDIDYMQNSNKNNAKKTITKECKNNHSQQRPKYMSSTIVSRNFNQNSKNIQLTKYLTQSTLSLGNHADQKLSSSRQQKSQKNKGQDKNDIENRKQKKQNLSMIPIHDRLFHQGMIQIKKRKEVENNKNVSKERNNQNYLSPKTPRQQFSSFNEFMDGDNITLKNYNDQDRQISDSKNHSKPRSEQKASLNFISPVKKIQKQKDLPNFKPNISQYAQSLKRTLSIDEKLFLDAQNRMRKILTNEVTNNSKCELKSFISENSLSILKTKLQSNIEKLYVSQLNDKKTKEGLDIKQTFSILAQLKLINPNEDSIQKVFINFAQQYSKPINLNCIEYLCLVIANIQNHNDQFMKETPFHDLGLKLRQLSQYPILAKINEDITKSKKEKMKQYLSTPFSFKPEINQKSQKIFQKVQDENYKNASIGLTQSKQLKENVRIMKLDNDQKNEYTFKPKIQSIVPREILKPSLNDQLAEAFQQEILLRENSDILNKMKEKNQNLEVCSAQYNYFDTQINQSSRKNNLNSIALSPKREAKLTIDLQFPQNQRVKLNIYEGDNIEKAVTKLCRAKGINSQVDLQQIKNHVNSVINNLQISS</sequence>
<feature type="compositionally biased region" description="Low complexity" evidence="1">
    <location>
        <begin position="164"/>
        <end position="173"/>
    </location>
</feature>
<evidence type="ECO:0000313" key="2">
    <source>
        <dbReference type="EMBL" id="CDW71547.1"/>
    </source>
</evidence>
<protein>
    <submittedName>
        <fullName evidence="2">Uncharacterized protein</fullName>
    </submittedName>
</protein>
<name>A0A077ZNJ6_STYLE</name>
<feature type="region of interest" description="Disordered" evidence="1">
    <location>
        <begin position="258"/>
        <end position="280"/>
    </location>
</feature>
<dbReference type="InParanoid" id="A0A077ZNJ6"/>
<feature type="compositionally biased region" description="Basic and acidic residues" evidence="1">
    <location>
        <begin position="177"/>
        <end position="187"/>
    </location>
</feature>
<proteinExistence type="predicted"/>
<feature type="compositionally biased region" description="Polar residues" evidence="1">
    <location>
        <begin position="230"/>
        <end position="239"/>
    </location>
</feature>